<dbReference type="Proteomes" id="UP001603418">
    <property type="component" value="Unassembled WGS sequence"/>
</dbReference>
<evidence type="ECO:0000256" key="5">
    <source>
        <dbReference type="SAM" id="MobiDB-lite"/>
    </source>
</evidence>
<reference evidence="7 8" key="1">
    <citation type="submission" date="2024-10" db="EMBL/GenBank/DDBJ databases">
        <title>The Natural Products Discovery Center: Release of the First 8490 Sequenced Strains for Exploring Actinobacteria Biosynthetic Diversity.</title>
        <authorList>
            <person name="Kalkreuter E."/>
            <person name="Kautsar S.A."/>
            <person name="Yang D."/>
            <person name="Bader C.D."/>
            <person name="Teijaro C.N."/>
            <person name="Fluegel L."/>
            <person name="Davis C.M."/>
            <person name="Simpson J.R."/>
            <person name="Lauterbach L."/>
            <person name="Steele A.D."/>
            <person name="Gui C."/>
            <person name="Meng S."/>
            <person name="Li G."/>
            <person name="Viehrig K."/>
            <person name="Ye F."/>
            <person name="Su P."/>
            <person name="Kiefer A.F."/>
            <person name="Nichols A."/>
            <person name="Cepeda A.J."/>
            <person name="Yan W."/>
            <person name="Fan B."/>
            <person name="Jiang Y."/>
            <person name="Adhikari A."/>
            <person name="Zheng C.-J."/>
            <person name="Schuster L."/>
            <person name="Cowan T.M."/>
            <person name="Smanski M.J."/>
            <person name="Chevrette M.G."/>
            <person name="De Carvalho L.P.S."/>
            <person name="Shen B."/>
        </authorList>
    </citation>
    <scope>NUCLEOTIDE SEQUENCE [LARGE SCALE GENOMIC DNA]</scope>
    <source>
        <strain evidence="7 8">NPDC013366</strain>
    </source>
</reference>
<dbReference type="InterPro" id="IPR036271">
    <property type="entry name" value="Tet_transcr_reg_TetR-rel_C_sf"/>
</dbReference>
<feature type="region of interest" description="Disordered" evidence="5">
    <location>
        <begin position="1"/>
        <end position="34"/>
    </location>
</feature>
<evidence type="ECO:0000256" key="4">
    <source>
        <dbReference type="PROSITE-ProRule" id="PRU00335"/>
    </source>
</evidence>
<dbReference type="PANTHER" id="PTHR30055:SF234">
    <property type="entry name" value="HTH-TYPE TRANSCRIPTIONAL REGULATOR BETI"/>
    <property type="match status" value="1"/>
</dbReference>
<dbReference type="InterPro" id="IPR009057">
    <property type="entry name" value="Homeodomain-like_sf"/>
</dbReference>
<organism evidence="7 8">
    <name type="scientific">Streptomyces eurythermus</name>
    <dbReference type="NCBI Taxonomy" id="42237"/>
    <lineage>
        <taxon>Bacteria</taxon>
        <taxon>Bacillati</taxon>
        <taxon>Actinomycetota</taxon>
        <taxon>Actinomycetes</taxon>
        <taxon>Kitasatosporales</taxon>
        <taxon>Streptomycetaceae</taxon>
        <taxon>Streptomyces</taxon>
    </lineage>
</organism>
<sequence>MSTASPVPTDPHHEERKAPCPPRRRGRPRSDEGGFDRAHLLEAALHAFAIHGYQGVSIRTLARELGVSHNLLNQRFGSKQDLWYAAVDHGFGSLTDELQRVMTGTGDWYAQLHAAITAFIRHSARNPDLLRLVDTEGATPSERLDHLVDRFIAPATSPLRRHLRTAPDGESLPLRSLHFLITRGGAALYSSPALARSLDEGDTTDPFAAEEIEQHAKFVADVIVEGIRARTSGGVSARAGTSDD</sequence>
<evidence type="ECO:0000256" key="3">
    <source>
        <dbReference type="ARBA" id="ARBA00023163"/>
    </source>
</evidence>
<dbReference type="EMBL" id="JBICBM010000020">
    <property type="protein sequence ID" value="MFF9886512.1"/>
    <property type="molecule type" value="Genomic_DNA"/>
</dbReference>
<dbReference type="SUPFAM" id="SSF48498">
    <property type="entry name" value="Tetracyclin repressor-like, C-terminal domain"/>
    <property type="match status" value="1"/>
</dbReference>
<dbReference type="SUPFAM" id="SSF46689">
    <property type="entry name" value="Homeodomain-like"/>
    <property type="match status" value="1"/>
</dbReference>
<dbReference type="InterPro" id="IPR001647">
    <property type="entry name" value="HTH_TetR"/>
</dbReference>
<evidence type="ECO:0000259" key="6">
    <source>
        <dbReference type="PROSITE" id="PS50977"/>
    </source>
</evidence>
<name>A0ABW6Z5T2_9ACTN</name>
<keyword evidence="1" id="KW-0805">Transcription regulation</keyword>
<dbReference type="Gene3D" id="1.10.357.10">
    <property type="entry name" value="Tetracycline Repressor, domain 2"/>
    <property type="match status" value="1"/>
</dbReference>
<dbReference type="PROSITE" id="PS50977">
    <property type="entry name" value="HTH_TETR_2"/>
    <property type="match status" value="1"/>
</dbReference>
<evidence type="ECO:0000256" key="2">
    <source>
        <dbReference type="ARBA" id="ARBA00023125"/>
    </source>
</evidence>
<keyword evidence="2 4" id="KW-0238">DNA-binding</keyword>
<dbReference type="Pfam" id="PF00440">
    <property type="entry name" value="TetR_N"/>
    <property type="match status" value="1"/>
</dbReference>
<dbReference type="PANTHER" id="PTHR30055">
    <property type="entry name" value="HTH-TYPE TRANSCRIPTIONAL REGULATOR RUTR"/>
    <property type="match status" value="1"/>
</dbReference>
<feature type="DNA-binding region" description="H-T-H motif" evidence="4">
    <location>
        <begin position="57"/>
        <end position="76"/>
    </location>
</feature>
<dbReference type="InterPro" id="IPR050109">
    <property type="entry name" value="HTH-type_TetR-like_transc_reg"/>
</dbReference>
<comment type="caution">
    <text evidence="7">The sequence shown here is derived from an EMBL/GenBank/DDBJ whole genome shotgun (WGS) entry which is preliminary data.</text>
</comment>
<keyword evidence="3" id="KW-0804">Transcription</keyword>
<gene>
    <name evidence="7" type="ORF">ACF1HC_33725</name>
</gene>
<dbReference type="RefSeq" id="WP_051816154.1">
    <property type="nucleotide sequence ID" value="NZ_JBFACJ010000042.1"/>
</dbReference>
<evidence type="ECO:0000256" key="1">
    <source>
        <dbReference type="ARBA" id="ARBA00023015"/>
    </source>
</evidence>
<accession>A0ABW6Z5T2</accession>
<keyword evidence="8" id="KW-1185">Reference proteome</keyword>
<feature type="domain" description="HTH tetR-type" evidence="6">
    <location>
        <begin position="34"/>
        <end position="94"/>
    </location>
</feature>
<protein>
    <submittedName>
        <fullName evidence="7">TetR/AcrR family transcriptional regulator</fullName>
    </submittedName>
</protein>
<evidence type="ECO:0000313" key="8">
    <source>
        <dbReference type="Proteomes" id="UP001603418"/>
    </source>
</evidence>
<evidence type="ECO:0000313" key="7">
    <source>
        <dbReference type="EMBL" id="MFF9886512.1"/>
    </source>
</evidence>
<proteinExistence type="predicted"/>